<protein>
    <submittedName>
        <fullName evidence="1">Uncharacterized protein</fullName>
    </submittedName>
</protein>
<name>A0A7W7WS14_9ACTN</name>
<organism evidence="1 2">
    <name type="scientific">Micromonospora polyrhachis</name>
    <dbReference type="NCBI Taxonomy" id="1282883"/>
    <lineage>
        <taxon>Bacteria</taxon>
        <taxon>Bacillati</taxon>
        <taxon>Actinomycetota</taxon>
        <taxon>Actinomycetes</taxon>
        <taxon>Micromonosporales</taxon>
        <taxon>Micromonosporaceae</taxon>
        <taxon>Micromonospora</taxon>
    </lineage>
</organism>
<evidence type="ECO:0000313" key="1">
    <source>
        <dbReference type="EMBL" id="MBB4960903.1"/>
    </source>
</evidence>
<accession>A0A7W7WS14</accession>
<keyword evidence="2" id="KW-1185">Reference proteome</keyword>
<sequence length="57" mass="6205">MTARPLPRHPVDPILVRDRLGVGRVRLDIGRRGVGLLPDRIRIGPGRPAELSGSETS</sequence>
<dbReference type="RefSeq" id="WP_184536605.1">
    <property type="nucleotide sequence ID" value="NZ_JACHJW010000001.1"/>
</dbReference>
<dbReference type="Proteomes" id="UP000578819">
    <property type="component" value="Unassembled WGS sequence"/>
</dbReference>
<dbReference type="AlphaFoldDB" id="A0A7W7WS14"/>
<reference evidence="1 2" key="1">
    <citation type="submission" date="2020-08" db="EMBL/GenBank/DDBJ databases">
        <title>Sequencing the genomes of 1000 actinobacteria strains.</title>
        <authorList>
            <person name="Klenk H.-P."/>
        </authorList>
    </citation>
    <scope>NUCLEOTIDE SEQUENCE [LARGE SCALE GENOMIC DNA]</scope>
    <source>
        <strain evidence="1 2">DSM 45886</strain>
    </source>
</reference>
<proteinExistence type="predicted"/>
<dbReference type="EMBL" id="JACHJW010000001">
    <property type="protein sequence ID" value="MBB4960903.1"/>
    <property type="molecule type" value="Genomic_DNA"/>
</dbReference>
<gene>
    <name evidence="1" type="ORF">FHR38_004636</name>
</gene>
<comment type="caution">
    <text evidence="1">The sequence shown here is derived from an EMBL/GenBank/DDBJ whole genome shotgun (WGS) entry which is preliminary data.</text>
</comment>
<evidence type="ECO:0000313" key="2">
    <source>
        <dbReference type="Proteomes" id="UP000578819"/>
    </source>
</evidence>